<dbReference type="SUPFAM" id="SSF50891">
    <property type="entry name" value="Cyclophilin-like"/>
    <property type="match status" value="1"/>
</dbReference>
<evidence type="ECO:0000256" key="5">
    <source>
        <dbReference type="SAM" id="MobiDB-lite"/>
    </source>
</evidence>
<keyword evidence="3" id="KW-0697">Rotamase</keyword>
<feature type="compositionally biased region" description="Basic residues" evidence="5">
    <location>
        <begin position="250"/>
        <end position="264"/>
    </location>
</feature>
<dbReference type="GO" id="GO:0006457">
    <property type="term" value="P:protein folding"/>
    <property type="evidence" value="ECO:0007669"/>
    <property type="project" value="InterPro"/>
</dbReference>
<dbReference type="OrthoDB" id="193499at2759"/>
<evidence type="ECO:0000256" key="2">
    <source>
        <dbReference type="ARBA" id="ARBA00013194"/>
    </source>
</evidence>
<evidence type="ECO:0000256" key="1">
    <source>
        <dbReference type="ARBA" id="ARBA00000971"/>
    </source>
</evidence>
<feature type="compositionally biased region" description="Basic and acidic residues" evidence="5">
    <location>
        <begin position="327"/>
        <end position="339"/>
    </location>
</feature>
<evidence type="ECO:0000256" key="6">
    <source>
        <dbReference type="SAM" id="Phobius"/>
    </source>
</evidence>
<keyword evidence="9" id="KW-1185">Reference proteome</keyword>
<feature type="compositionally biased region" description="Basic and acidic residues" evidence="5">
    <location>
        <begin position="551"/>
        <end position="582"/>
    </location>
</feature>
<dbReference type="Pfam" id="PF00160">
    <property type="entry name" value="Pro_isomerase"/>
    <property type="match status" value="1"/>
</dbReference>
<feature type="compositionally biased region" description="Basic and acidic residues" evidence="5">
    <location>
        <begin position="479"/>
        <end position="538"/>
    </location>
</feature>
<dbReference type="InterPro" id="IPR020892">
    <property type="entry name" value="Cyclophilin-type_PPIase_CS"/>
</dbReference>
<feature type="region of interest" description="Disordered" evidence="5">
    <location>
        <begin position="222"/>
        <end position="291"/>
    </location>
</feature>
<feature type="compositionally biased region" description="Basic residues" evidence="5">
    <location>
        <begin position="347"/>
        <end position="381"/>
    </location>
</feature>
<organism evidence="8 9">
    <name type="scientific">Chionoecetes opilio</name>
    <name type="common">Atlantic snow crab</name>
    <name type="synonym">Cancer opilio</name>
    <dbReference type="NCBI Taxonomy" id="41210"/>
    <lineage>
        <taxon>Eukaryota</taxon>
        <taxon>Metazoa</taxon>
        <taxon>Ecdysozoa</taxon>
        <taxon>Arthropoda</taxon>
        <taxon>Crustacea</taxon>
        <taxon>Multicrustacea</taxon>
        <taxon>Malacostraca</taxon>
        <taxon>Eumalacostraca</taxon>
        <taxon>Eucarida</taxon>
        <taxon>Decapoda</taxon>
        <taxon>Pleocyemata</taxon>
        <taxon>Brachyura</taxon>
        <taxon>Eubrachyura</taxon>
        <taxon>Majoidea</taxon>
        <taxon>Majidae</taxon>
        <taxon>Chionoecetes</taxon>
    </lineage>
</organism>
<keyword evidence="6" id="KW-0812">Transmembrane</keyword>
<dbReference type="FunFam" id="2.40.100.10:FF:000025">
    <property type="entry name" value="Peptidyl-prolyl cis-trans isomerase CYP19-2"/>
    <property type="match status" value="1"/>
</dbReference>
<dbReference type="PROSITE" id="PS50072">
    <property type="entry name" value="CSA_PPIASE_2"/>
    <property type="match status" value="1"/>
</dbReference>
<evidence type="ECO:0000313" key="9">
    <source>
        <dbReference type="Proteomes" id="UP000770661"/>
    </source>
</evidence>
<comment type="catalytic activity">
    <reaction evidence="1">
        <text>[protein]-peptidylproline (omega=180) = [protein]-peptidylproline (omega=0)</text>
        <dbReference type="Rhea" id="RHEA:16237"/>
        <dbReference type="Rhea" id="RHEA-COMP:10747"/>
        <dbReference type="Rhea" id="RHEA-COMP:10748"/>
        <dbReference type="ChEBI" id="CHEBI:83833"/>
        <dbReference type="ChEBI" id="CHEBI:83834"/>
        <dbReference type="EC" id="5.2.1.8"/>
    </reaction>
</comment>
<dbReference type="InterPro" id="IPR002130">
    <property type="entry name" value="Cyclophilin-type_PPIase_dom"/>
</dbReference>
<feature type="transmembrane region" description="Helical" evidence="6">
    <location>
        <begin position="12"/>
        <end position="31"/>
    </location>
</feature>
<dbReference type="EMBL" id="JACEEZ010002922">
    <property type="protein sequence ID" value="KAG0727845.1"/>
    <property type="molecule type" value="Genomic_DNA"/>
</dbReference>
<reference evidence="8" key="1">
    <citation type="submission" date="2020-07" db="EMBL/GenBank/DDBJ databases">
        <title>The High-quality genome of the commercially important snow crab, Chionoecetes opilio.</title>
        <authorList>
            <person name="Jeong J.-H."/>
            <person name="Ryu S."/>
        </authorList>
    </citation>
    <scope>NUCLEOTIDE SEQUENCE</scope>
    <source>
        <strain evidence="8">MADBK_172401_WGS</strain>
        <tissue evidence="8">Digestive gland</tissue>
    </source>
</reference>
<keyword evidence="6" id="KW-0472">Membrane</keyword>
<evidence type="ECO:0000256" key="4">
    <source>
        <dbReference type="ARBA" id="ARBA00023235"/>
    </source>
</evidence>
<dbReference type="PROSITE" id="PS00170">
    <property type="entry name" value="CSA_PPIASE_1"/>
    <property type="match status" value="1"/>
</dbReference>
<dbReference type="EC" id="5.2.1.8" evidence="2"/>
<keyword evidence="6" id="KW-1133">Transmembrane helix</keyword>
<dbReference type="AlphaFoldDB" id="A0A8J5D3V6"/>
<feature type="compositionally biased region" description="Acidic residues" evidence="5">
    <location>
        <begin position="583"/>
        <end position="601"/>
    </location>
</feature>
<feature type="compositionally biased region" description="Basic and acidic residues" evidence="5">
    <location>
        <begin position="439"/>
        <end position="472"/>
    </location>
</feature>
<feature type="compositionally biased region" description="Basic and acidic residues" evidence="5">
    <location>
        <begin position="277"/>
        <end position="291"/>
    </location>
</feature>
<evidence type="ECO:0000259" key="7">
    <source>
        <dbReference type="PROSITE" id="PS50072"/>
    </source>
</evidence>
<dbReference type="GO" id="GO:0003755">
    <property type="term" value="F:peptidyl-prolyl cis-trans isomerase activity"/>
    <property type="evidence" value="ECO:0007669"/>
    <property type="project" value="UniProtKB-KW"/>
</dbReference>
<dbReference type="GO" id="GO:0005739">
    <property type="term" value="C:mitochondrion"/>
    <property type="evidence" value="ECO:0007669"/>
    <property type="project" value="TreeGrafter"/>
</dbReference>
<feature type="region of interest" description="Disordered" evidence="5">
    <location>
        <begin position="305"/>
        <end position="777"/>
    </location>
</feature>
<name>A0A8J5D3V6_CHIOP</name>
<accession>A0A8J5D3V6</accession>
<evidence type="ECO:0000313" key="8">
    <source>
        <dbReference type="EMBL" id="KAG0727845.1"/>
    </source>
</evidence>
<proteinExistence type="predicted"/>
<dbReference type="InterPro" id="IPR029000">
    <property type="entry name" value="Cyclophilin-like_dom_sf"/>
</dbReference>
<dbReference type="PANTHER" id="PTHR11071:SF565">
    <property type="entry name" value="MOCA-CYP, ISOFORM A"/>
    <property type="match status" value="1"/>
</dbReference>
<dbReference type="Gene3D" id="2.40.100.10">
    <property type="entry name" value="Cyclophilin-like"/>
    <property type="match status" value="1"/>
</dbReference>
<evidence type="ECO:0000256" key="3">
    <source>
        <dbReference type="ARBA" id="ARBA00023110"/>
    </source>
</evidence>
<comment type="caution">
    <text evidence="8">The sequence shown here is derived from an EMBL/GenBank/DDBJ whole genome shotgun (WGS) entry which is preliminary data.</text>
</comment>
<dbReference type="PRINTS" id="PR00153">
    <property type="entry name" value="CSAPPISMRASE"/>
</dbReference>
<feature type="compositionally biased region" description="Polar residues" evidence="5">
    <location>
        <begin position="382"/>
        <end position="392"/>
    </location>
</feature>
<dbReference type="GO" id="GO:0016018">
    <property type="term" value="F:cyclosporin A binding"/>
    <property type="evidence" value="ECO:0007669"/>
    <property type="project" value="TreeGrafter"/>
</dbReference>
<protein>
    <recommendedName>
        <fullName evidence="2">peptidylprolyl isomerase</fullName>
        <ecNumber evidence="2">5.2.1.8</ecNumber>
    </recommendedName>
</protein>
<feature type="compositionally biased region" description="Basic and acidic residues" evidence="5">
    <location>
        <begin position="393"/>
        <end position="410"/>
    </location>
</feature>
<sequence>MHLIHTQFSFTISYFLAFLLLLTDFLLLHLTLKLLPYLFYIFVYQFFSSGEVKVAAHRIRCFFDIEIDGVPSGRIVFELYNDECPKTGENFRALCTGEMGDGSTTGKPLHYRGVKFHRVIKDFMIQAGDFTAGNGTGGESIYGGQFEDESFDLHHDEPFLLSMANKGKDTNGSQFFMKHVVFGRVVSGQEVVVVIENLPVDNRSRPLQPAVISNCGELVLQRSMKAKDKKRRKKKETASSSESESDGDKKKKRKKKKKDKKQKNLKNESSGEEGEVKDDASETAKETLDMGKMRTHPLVSLSIIDPDEIPDVPKNRFLYRAGPENNDEVRVDRNKDRKNTVRAYTKSGRKVKGRGSLRYRTPSRSRSRSRSRTPPHWRQAQRRTISYDQLQKMNEEKMRREDERQTRQEERDQEIEDRRKKREQRHRENPDENGGDPDDNVKPGGHSERDPGIKGDWRDSRDKMRRNLRDGRAPQGWRNGRDRARGGEHDWREAQERTRAEEDSREGRNADWRTEREEGELSHQDLRKKLQNQRERPESGANDMGRRMHKQNYDSEKNDVKKGREDLKGKQQDGTRKEKHDDLDENALDYEAMDNEDDDDDDAKKNVNGKVSEINKTGRKPSPAQESSEKVKEAESIKSGEQEKEPEAKKEKTITAEKDQSPDDKTKDRGDRHKDRTRDRQRPSGDRPARSQDSRSNRSGERHNNRPRERRNRSRERRERSKDRRDRSRDRGSRKDRSRERRDKSRDRRSRSRERTRDRKRNRSDSSRSSRSSSRSN</sequence>
<feature type="compositionally biased region" description="Basic and acidic residues" evidence="5">
    <location>
        <begin position="627"/>
        <end position="707"/>
    </location>
</feature>
<dbReference type="PANTHER" id="PTHR11071">
    <property type="entry name" value="PEPTIDYL-PROLYL CIS-TRANS ISOMERASE"/>
    <property type="match status" value="1"/>
</dbReference>
<feature type="compositionally biased region" description="Basic and acidic residues" evidence="5">
    <location>
        <begin position="716"/>
        <end position="746"/>
    </location>
</feature>
<gene>
    <name evidence="8" type="primary">CYP-1</name>
    <name evidence="8" type="ORF">GWK47_033759</name>
</gene>
<feature type="compositionally biased region" description="Basic and acidic residues" evidence="5">
    <location>
        <begin position="753"/>
        <end position="768"/>
    </location>
</feature>
<keyword evidence="4 8" id="KW-0413">Isomerase</keyword>
<dbReference type="Proteomes" id="UP000770661">
    <property type="component" value="Unassembled WGS sequence"/>
</dbReference>
<feature type="domain" description="PPIase cyclophilin-type" evidence="7">
    <location>
        <begin position="62"/>
        <end position="217"/>
    </location>
</feature>